<feature type="compositionally biased region" description="Pro residues" evidence="1">
    <location>
        <begin position="12"/>
        <end position="32"/>
    </location>
</feature>
<protein>
    <recommendedName>
        <fullName evidence="5">DUF2335 domain-containing protein</fullName>
    </recommendedName>
</protein>
<dbReference type="Proteomes" id="UP000462055">
    <property type="component" value="Unassembled WGS sequence"/>
</dbReference>
<keyword evidence="2" id="KW-1133">Transmembrane helix</keyword>
<evidence type="ECO:0000313" key="3">
    <source>
        <dbReference type="EMBL" id="MWA01946.1"/>
    </source>
</evidence>
<feature type="transmembrane region" description="Helical" evidence="2">
    <location>
        <begin position="102"/>
        <end position="121"/>
    </location>
</feature>
<organism evidence="3 4">
    <name type="scientific">Actinomadura physcomitrii</name>
    <dbReference type="NCBI Taxonomy" id="2650748"/>
    <lineage>
        <taxon>Bacteria</taxon>
        <taxon>Bacillati</taxon>
        <taxon>Actinomycetota</taxon>
        <taxon>Actinomycetes</taxon>
        <taxon>Streptosporangiales</taxon>
        <taxon>Thermomonosporaceae</taxon>
        <taxon>Actinomadura</taxon>
    </lineage>
</organism>
<feature type="compositionally biased region" description="Polar residues" evidence="1">
    <location>
        <begin position="1"/>
        <end position="11"/>
    </location>
</feature>
<evidence type="ECO:0000256" key="1">
    <source>
        <dbReference type="SAM" id="MobiDB-lite"/>
    </source>
</evidence>
<dbReference type="EMBL" id="WBMS02000011">
    <property type="protein sequence ID" value="MWA01946.1"/>
    <property type="molecule type" value="Genomic_DNA"/>
</dbReference>
<name>A0A6I4MIA3_9ACTN</name>
<keyword evidence="4" id="KW-1185">Reference proteome</keyword>
<comment type="caution">
    <text evidence="3">The sequence shown here is derived from an EMBL/GenBank/DDBJ whole genome shotgun (WGS) entry which is preliminary data.</text>
</comment>
<dbReference type="AlphaFoldDB" id="A0A6I4MIA3"/>
<gene>
    <name evidence="3" type="ORF">F8568_016510</name>
</gene>
<reference evidence="3" key="1">
    <citation type="submission" date="2019-12" db="EMBL/GenBank/DDBJ databases">
        <title>Actinomadura physcomitrii sp. nov., a novel actinomycete isolated from moss [Physcomitrium sphaericum (Ludw) Fuernr].</title>
        <authorList>
            <person name="Zhuang X."/>
        </authorList>
    </citation>
    <scope>NUCLEOTIDE SEQUENCE [LARGE SCALE GENOMIC DNA]</scope>
    <source>
        <strain evidence="3">LD22</strain>
    </source>
</reference>
<evidence type="ECO:0008006" key="5">
    <source>
        <dbReference type="Google" id="ProtNLM"/>
    </source>
</evidence>
<dbReference type="RefSeq" id="WP_151594424.1">
    <property type="nucleotide sequence ID" value="NZ_WBMS02000011.1"/>
</dbReference>
<proteinExistence type="predicted"/>
<feature type="region of interest" description="Disordered" evidence="1">
    <location>
        <begin position="1"/>
        <end position="33"/>
    </location>
</feature>
<keyword evidence="2" id="KW-0812">Transmembrane</keyword>
<evidence type="ECO:0000256" key="2">
    <source>
        <dbReference type="SAM" id="Phobius"/>
    </source>
</evidence>
<sequence length="127" mass="13900">MSEPNPQAQGSTPPPETAAPPTAPTAALPPFPGADEAEKWLRLDPGHLAWRRELVERELRRQRRDEWIEFGFRLLNYLLVVAGLIAYVWLGKYAIDHHASSKAVPLVSGGGAGLVGAVLAVRNRRST</sequence>
<keyword evidence="2" id="KW-0472">Membrane</keyword>
<evidence type="ECO:0000313" key="4">
    <source>
        <dbReference type="Proteomes" id="UP000462055"/>
    </source>
</evidence>
<feature type="transmembrane region" description="Helical" evidence="2">
    <location>
        <begin position="70"/>
        <end position="90"/>
    </location>
</feature>
<accession>A0A6I4MIA3</accession>